<accession>A0A437AE40</accession>
<proteinExistence type="predicted"/>
<protein>
    <submittedName>
        <fullName evidence="1">Uncharacterized protein</fullName>
    </submittedName>
</protein>
<name>A0A437AE40_ARTFL</name>
<dbReference type="AlphaFoldDB" id="A0A437AE40"/>
<dbReference type="EMBL" id="SAEB01000001">
    <property type="protein sequence ID" value="RVD89494.1"/>
    <property type="molecule type" value="Genomic_DNA"/>
</dbReference>
<gene>
    <name evidence="1" type="ORF">DFL_000498</name>
</gene>
<keyword evidence="2" id="KW-1185">Reference proteome</keyword>
<comment type="caution">
    <text evidence="1">The sequence shown here is derived from an EMBL/GenBank/DDBJ whole genome shotgun (WGS) entry which is preliminary data.</text>
</comment>
<dbReference type="Proteomes" id="UP000283090">
    <property type="component" value="Unassembled WGS sequence"/>
</dbReference>
<reference evidence="1 2" key="1">
    <citation type="submission" date="2019-01" db="EMBL/GenBank/DDBJ databases">
        <title>Intercellular communication is required for trap formation in the nematode-trapping fungus Duddingtonia flagrans.</title>
        <authorList>
            <person name="Youssar L."/>
            <person name="Wernet V."/>
            <person name="Hensel N."/>
            <person name="Hildebrandt H.-G."/>
            <person name="Fischer R."/>
        </authorList>
    </citation>
    <scope>NUCLEOTIDE SEQUENCE [LARGE SCALE GENOMIC DNA]</scope>
    <source>
        <strain evidence="1 2">CBS H-5679</strain>
    </source>
</reference>
<sequence>MRSRCDTNNSAAVGQLKPSILWLAGQFPGARLYAIVVRIERFPCGAHEKEGPVVVDNHPAKAVNNGLLAIESTSVSPSIKYRVAVVASKVSRRHSFDQVVKIYSQRGCQRTVTALSRSSHESSNFNSSPPGYLNKGYRYKISEIFQVHNYNFRRREIKIDLPNLFLR</sequence>
<evidence type="ECO:0000313" key="1">
    <source>
        <dbReference type="EMBL" id="RVD89494.1"/>
    </source>
</evidence>
<evidence type="ECO:0000313" key="2">
    <source>
        <dbReference type="Proteomes" id="UP000283090"/>
    </source>
</evidence>
<organism evidence="1 2">
    <name type="scientific">Arthrobotrys flagrans</name>
    <name type="common">Nematode-trapping fungus</name>
    <name type="synonym">Trichothecium flagrans</name>
    <dbReference type="NCBI Taxonomy" id="97331"/>
    <lineage>
        <taxon>Eukaryota</taxon>
        <taxon>Fungi</taxon>
        <taxon>Dikarya</taxon>
        <taxon>Ascomycota</taxon>
        <taxon>Pezizomycotina</taxon>
        <taxon>Orbiliomycetes</taxon>
        <taxon>Orbiliales</taxon>
        <taxon>Orbiliaceae</taxon>
        <taxon>Arthrobotrys</taxon>
    </lineage>
</organism>
<dbReference type="RefSeq" id="XP_067495038.1">
    <property type="nucleotide sequence ID" value="XM_067634166.1"/>
</dbReference>
<dbReference type="GeneID" id="93582809"/>
<dbReference type="VEuPathDB" id="FungiDB:DFL_000498"/>